<proteinExistence type="inferred from homology"/>
<evidence type="ECO:0000259" key="25">
    <source>
        <dbReference type="PROSITE" id="PS50196"/>
    </source>
</evidence>
<evidence type="ECO:0000256" key="24">
    <source>
        <dbReference type="SAM" id="MobiDB-lite"/>
    </source>
</evidence>
<dbReference type="Gene3D" id="2.30.29.30">
    <property type="entry name" value="Pleckstrin-homology domain (PH domain)/Phosphotyrosine-binding domain (PTB)"/>
    <property type="match status" value="5"/>
</dbReference>
<evidence type="ECO:0000313" key="28">
    <source>
        <dbReference type="Proteomes" id="UP001286313"/>
    </source>
</evidence>
<evidence type="ECO:0000256" key="4">
    <source>
        <dbReference type="ARBA" id="ARBA00022448"/>
    </source>
</evidence>
<keyword evidence="4" id="KW-0813">Transport</keyword>
<evidence type="ECO:0000256" key="2">
    <source>
        <dbReference type="ARBA" id="ARBA00004126"/>
    </source>
</evidence>
<feature type="region of interest" description="Disordered" evidence="24">
    <location>
        <begin position="1453"/>
        <end position="1474"/>
    </location>
</feature>
<comment type="cofactor">
    <cofactor evidence="1">
        <name>Zn(2+)</name>
        <dbReference type="ChEBI" id="CHEBI:29105"/>
    </cofactor>
</comment>
<feature type="compositionally biased region" description="Acidic residues" evidence="24">
    <location>
        <begin position="1165"/>
        <end position="1177"/>
    </location>
</feature>
<keyword evidence="8 21" id="KW-0863">Zinc-finger</keyword>
<feature type="domain" description="RanBD1" evidence="25">
    <location>
        <begin position="1182"/>
        <end position="1316"/>
    </location>
</feature>
<evidence type="ECO:0000256" key="8">
    <source>
        <dbReference type="ARBA" id="ARBA00022771"/>
    </source>
</evidence>
<evidence type="ECO:0000256" key="17">
    <source>
        <dbReference type="ARBA" id="ARBA00060842"/>
    </source>
</evidence>
<feature type="region of interest" description="Disordered" evidence="24">
    <location>
        <begin position="1489"/>
        <end position="1540"/>
    </location>
</feature>
<evidence type="ECO:0000256" key="6">
    <source>
        <dbReference type="ARBA" id="ARBA00022723"/>
    </source>
</evidence>
<feature type="compositionally biased region" description="Polar residues" evidence="24">
    <location>
        <begin position="1453"/>
        <end position="1464"/>
    </location>
</feature>
<evidence type="ECO:0000256" key="11">
    <source>
        <dbReference type="ARBA" id="ARBA00022927"/>
    </source>
</evidence>
<dbReference type="GO" id="GO:0031965">
    <property type="term" value="C:nuclear membrane"/>
    <property type="evidence" value="ECO:0007669"/>
    <property type="project" value="UniProtKB-SubCell"/>
</dbReference>
<evidence type="ECO:0000259" key="26">
    <source>
        <dbReference type="PROSITE" id="PS50199"/>
    </source>
</evidence>
<dbReference type="PROSITE" id="PS50005">
    <property type="entry name" value="TPR"/>
    <property type="match status" value="1"/>
</dbReference>
<feature type="region of interest" description="Disordered" evidence="24">
    <location>
        <begin position="1059"/>
        <end position="1083"/>
    </location>
</feature>
<dbReference type="InterPro" id="IPR011993">
    <property type="entry name" value="PH-like_dom_sf"/>
</dbReference>
<comment type="subcellular location">
    <subcellularLocation>
        <location evidence="2">Nucleus membrane</location>
    </subcellularLocation>
    <subcellularLocation>
        <location evidence="3">Nucleus</location>
        <location evidence="3">Nuclear pore complex</location>
    </subcellularLocation>
</comment>
<feature type="region of interest" description="Disordered" evidence="24">
    <location>
        <begin position="2242"/>
        <end position="2266"/>
    </location>
</feature>
<evidence type="ECO:0000256" key="5">
    <source>
        <dbReference type="ARBA" id="ARBA00022553"/>
    </source>
</evidence>
<feature type="compositionally biased region" description="Low complexity" evidence="24">
    <location>
        <begin position="2024"/>
        <end position="2036"/>
    </location>
</feature>
<feature type="compositionally biased region" description="Polar residues" evidence="24">
    <location>
        <begin position="1937"/>
        <end position="1947"/>
    </location>
</feature>
<dbReference type="PROSITE" id="PS01358">
    <property type="entry name" value="ZF_RANBP2_1"/>
    <property type="match status" value="3"/>
</dbReference>
<keyword evidence="5" id="KW-0597">Phosphoprotein</keyword>
<feature type="repeat" description="TPR" evidence="22">
    <location>
        <begin position="60"/>
        <end position="93"/>
    </location>
</feature>
<dbReference type="GO" id="GO:0005643">
    <property type="term" value="C:nuclear pore"/>
    <property type="evidence" value="ECO:0007669"/>
    <property type="project" value="UniProtKB-SubCell"/>
</dbReference>
<evidence type="ECO:0000256" key="12">
    <source>
        <dbReference type="ARBA" id="ARBA00023010"/>
    </source>
</evidence>
<dbReference type="InterPro" id="IPR045255">
    <property type="entry name" value="RanBP1-like"/>
</dbReference>
<feature type="region of interest" description="Disordered" evidence="24">
    <location>
        <begin position="2616"/>
        <end position="2641"/>
    </location>
</feature>
<dbReference type="InterPro" id="IPR019734">
    <property type="entry name" value="TPR_rpt"/>
</dbReference>
<feature type="region of interest" description="Disordered" evidence="24">
    <location>
        <begin position="2785"/>
        <end position="2832"/>
    </location>
</feature>
<dbReference type="SMART" id="SM00160">
    <property type="entry name" value="RanBD"/>
    <property type="match status" value="4"/>
</dbReference>
<dbReference type="GO" id="GO:0051028">
    <property type="term" value="P:mRNA transport"/>
    <property type="evidence" value="ECO:0007669"/>
    <property type="project" value="UniProtKB-KW"/>
</dbReference>
<feature type="region of interest" description="Disordered" evidence="24">
    <location>
        <begin position="1816"/>
        <end position="1842"/>
    </location>
</feature>
<dbReference type="SMART" id="SM00547">
    <property type="entry name" value="ZnF_RBZ"/>
    <property type="match status" value="3"/>
</dbReference>
<dbReference type="InterPro" id="IPR036443">
    <property type="entry name" value="Znf_RanBP2_sf"/>
</dbReference>
<dbReference type="SUPFAM" id="SSF90209">
    <property type="entry name" value="Ran binding protein zinc finger-like"/>
    <property type="match status" value="3"/>
</dbReference>
<keyword evidence="23" id="KW-0175">Coiled coil</keyword>
<reference evidence="27" key="1">
    <citation type="submission" date="2023-10" db="EMBL/GenBank/DDBJ databases">
        <title>Genome assemblies of two species of porcelain crab, Petrolisthes cinctipes and Petrolisthes manimaculis (Anomura: Porcellanidae).</title>
        <authorList>
            <person name="Angst P."/>
        </authorList>
    </citation>
    <scope>NUCLEOTIDE SEQUENCE</scope>
    <source>
        <strain evidence="27">PB745_01</strain>
        <tissue evidence="27">Gill</tissue>
    </source>
</reference>
<keyword evidence="22" id="KW-0802">TPR repeat</keyword>
<keyword evidence="9" id="KW-0509">mRNA transport</keyword>
<keyword evidence="28" id="KW-1185">Reference proteome</keyword>
<dbReference type="Gene3D" id="4.10.1060.10">
    <property type="entry name" value="Zinc finger, RanBP2-type"/>
    <property type="match status" value="3"/>
</dbReference>
<feature type="compositionally biased region" description="Polar residues" evidence="24">
    <location>
        <begin position="1146"/>
        <end position="1155"/>
    </location>
</feature>
<dbReference type="FunFam" id="4.10.1060.10:FF:000001">
    <property type="entry name" value="Nuclear pore complex protein Nup153"/>
    <property type="match status" value="2"/>
</dbReference>
<evidence type="ECO:0000256" key="7">
    <source>
        <dbReference type="ARBA" id="ARBA00022737"/>
    </source>
</evidence>
<accession>A0AAE1FA59</accession>
<dbReference type="Pfam" id="PF00638">
    <property type="entry name" value="Ran_BP1"/>
    <property type="match status" value="4"/>
</dbReference>
<evidence type="ECO:0000256" key="20">
    <source>
        <dbReference type="ARBA" id="ARBA00079437"/>
    </source>
</evidence>
<evidence type="ECO:0000256" key="22">
    <source>
        <dbReference type="PROSITE-ProRule" id="PRU00339"/>
    </source>
</evidence>
<evidence type="ECO:0000256" key="23">
    <source>
        <dbReference type="SAM" id="Coils"/>
    </source>
</evidence>
<dbReference type="Gene3D" id="1.25.40.10">
    <property type="entry name" value="Tetratricopeptide repeat domain"/>
    <property type="match status" value="1"/>
</dbReference>
<feature type="region of interest" description="Disordered" evidence="24">
    <location>
        <begin position="1324"/>
        <end position="1348"/>
    </location>
</feature>
<feature type="domain" description="RanBP2-type" evidence="26">
    <location>
        <begin position="1851"/>
        <end position="1880"/>
    </location>
</feature>
<dbReference type="Pfam" id="PF00641">
    <property type="entry name" value="Zn_ribbon_RanBP"/>
    <property type="match status" value="3"/>
</dbReference>
<feature type="region of interest" description="Disordered" evidence="24">
    <location>
        <begin position="2019"/>
        <end position="2052"/>
    </location>
</feature>
<dbReference type="SUPFAM" id="SSF48452">
    <property type="entry name" value="TPR-like"/>
    <property type="match status" value="1"/>
</dbReference>
<dbReference type="PROSITE" id="PS50196">
    <property type="entry name" value="RANBD1"/>
    <property type="match status" value="4"/>
</dbReference>
<keyword evidence="6" id="KW-0479">Metal-binding</keyword>
<feature type="compositionally biased region" description="Low complexity" evidence="24">
    <location>
        <begin position="1383"/>
        <end position="1394"/>
    </location>
</feature>
<dbReference type="PANTHER" id="PTHR23138">
    <property type="entry name" value="RAN BINDING PROTEIN"/>
    <property type="match status" value="1"/>
</dbReference>
<keyword evidence="15" id="KW-0472">Membrane</keyword>
<feature type="coiled-coil region" evidence="23">
    <location>
        <begin position="838"/>
        <end position="865"/>
    </location>
</feature>
<feature type="domain" description="RanBP2-type" evidence="26">
    <location>
        <begin position="1791"/>
        <end position="1820"/>
    </location>
</feature>
<dbReference type="InterPro" id="IPR001876">
    <property type="entry name" value="Znf_RanBP2"/>
</dbReference>
<dbReference type="SMART" id="SM00028">
    <property type="entry name" value="TPR"/>
    <property type="match status" value="1"/>
</dbReference>
<dbReference type="EMBL" id="JAWQEG010002744">
    <property type="protein sequence ID" value="KAK3869966.1"/>
    <property type="molecule type" value="Genomic_DNA"/>
</dbReference>
<dbReference type="GO" id="GO:0003677">
    <property type="term" value="F:DNA binding"/>
    <property type="evidence" value="ECO:0007669"/>
    <property type="project" value="UniProtKB-KW"/>
</dbReference>
<evidence type="ECO:0000256" key="18">
    <source>
        <dbReference type="ARBA" id="ARBA00068609"/>
    </source>
</evidence>
<evidence type="ECO:0000256" key="16">
    <source>
        <dbReference type="ARBA" id="ARBA00023242"/>
    </source>
</evidence>
<evidence type="ECO:0000256" key="19">
    <source>
        <dbReference type="ARBA" id="ARBA00078197"/>
    </source>
</evidence>
<protein>
    <recommendedName>
        <fullName evidence="18">Nuclear pore complex protein Nup153</fullName>
    </recommendedName>
    <alternativeName>
        <fullName evidence="20">153 kDa nucleoporin</fullName>
    </alternativeName>
    <alternativeName>
        <fullName evidence="19">Nucleoporin Nup153</fullName>
    </alternativeName>
</protein>
<evidence type="ECO:0000256" key="15">
    <source>
        <dbReference type="ARBA" id="ARBA00023136"/>
    </source>
</evidence>
<evidence type="ECO:0000256" key="10">
    <source>
        <dbReference type="ARBA" id="ARBA00022833"/>
    </source>
</evidence>
<feature type="compositionally biased region" description="Basic and acidic residues" evidence="24">
    <location>
        <begin position="1495"/>
        <end position="1515"/>
    </location>
</feature>
<keyword evidence="7" id="KW-0677">Repeat</keyword>
<dbReference type="InterPro" id="IPR000156">
    <property type="entry name" value="Ran_bind_dom"/>
</dbReference>
<feature type="compositionally biased region" description="Acidic residues" evidence="24">
    <location>
        <begin position="2806"/>
        <end position="2832"/>
    </location>
</feature>
<evidence type="ECO:0000256" key="9">
    <source>
        <dbReference type="ARBA" id="ARBA00022816"/>
    </source>
</evidence>
<evidence type="ECO:0000256" key="3">
    <source>
        <dbReference type="ARBA" id="ARBA00004567"/>
    </source>
</evidence>
<dbReference type="InterPro" id="IPR011990">
    <property type="entry name" value="TPR-like_helical_dom_sf"/>
</dbReference>
<keyword evidence="14" id="KW-0906">Nuclear pore complex</keyword>
<keyword evidence="11" id="KW-0653">Protein transport</keyword>
<feature type="region of interest" description="Disordered" evidence="24">
    <location>
        <begin position="1144"/>
        <end position="1186"/>
    </location>
</feature>
<comment type="similarity">
    <text evidence="17">Belongs to the NUP153 family.</text>
</comment>
<keyword evidence="13" id="KW-0238">DNA-binding</keyword>
<evidence type="ECO:0000256" key="13">
    <source>
        <dbReference type="ARBA" id="ARBA00023125"/>
    </source>
</evidence>
<feature type="domain" description="RanBD1" evidence="25">
    <location>
        <begin position="2101"/>
        <end position="2233"/>
    </location>
</feature>
<keyword evidence="10" id="KW-0862">Zinc</keyword>
<feature type="compositionally biased region" description="Polar residues" evidence="24">
    <location>
        <begin position="1826"/>
        <end position="1842"/>
    </location>
</feature>
<evidence type="ECO:0000256" key="14">
    <source>
        <dbReference type="ARBA" id="ARBA00023132"/>
    </source>
</evidence>
<feature type="domain" description="RanBD1" evidence="25">
    <location>
        <begin position="1622"/>
        <end position="1758"/>
    </location>
</feature>
<feature type="region of interest" description="Disordered" evidence="24">
    <location>
        <begin position="1372"/>
        <end position="1394"/>
    </location>
</feature>
<dbReference type="GO" id="GO:0015031">
    <property type="term" value="P:protein transport"/>
    <property type="evidence" value="ECO:0007669"/>
    <property type="project" value="UniProtKB-KW"/>
</dbReference>
<dbReference type="FunFam" id="2.30.29.30:FF:000018">
    <property type="entry name" value="E3 SUMO-protein ligase RanBP2"/>
    <property type="match status" value="4"/>
</dbReference>
<feature type="domain" description="RanBP2-type" evidence="26">
    <location>
        <begin position="1352"/>
        <end position="1381"/>
    </location>
</feature>
<feature type="compositionally biased region" description="Polar residues" evidence="24">
    <location>
        <begin position="1522"/>
        <end position="1540"/>
    </location>
</feature>
<keyword evidence="16" id="KW-0539">Nucleus</keyword>
<dbReference type="PROSITE" id="PS50199">
    <property type="entry name" value="ZF_RANBP2_2"/>
    <property type="match status" value="3"/>
</dbReference>
<evidence type="ECO:0000256" key="21">
    <source>
        <dbReference type="PROSITE-ProRule" id="PRU00322"/>
    </source>
</evidence>
<gene>
    <name evidence="27" type="ORF">Pcinc_024756</name>
</gene>
<dbReference type="Pfam" id="PF13181">
    <property type="entry name" value="TPR_8"/>
    <property type="match status" value="1"/>
</dbReference>
<name>A0AAE1FA59_PETCI</name>
<organism evidence="27 28">
    <name type="scientific">Petrolisthes cinctipes</name>
    <name type="common">Flat porcelain crab</name>
    <dbReference type="NCBI Taxonomy" id="88211"/>
    <lineage>
        <taxon>Eukaryota</taxon>
        <taxon>Metazoa</taxon>
        <taxon>Ecdysozoa</taxon>
        <taxon>Arthropoda</taxon>
        <taxon>Crustacea</taxon>
        <taxon>Multicrustacea</taxon>
        <taxon>Malacostraca</taxon>
        <taxon>Eumalacostraca</taxon>
        <taxon>Eucarida</taxon>
        <taxon>Decapoda</taxon>
        <taxon>Pleocyemata</taxon>
        <taxon>Anomura</taxon>
        <taxon>Galatheoidea</taxon>
        <taxon>Porcellanidae</taxon>
        <taxon>Petrolisthes</taxon>
    </lineage>
</organism>
<feature type="compositionally biased region" description="Low complexity" evidence="24">
    <location>
        <begin position="2251"/>
        <end position="2266"/>
    </location>
</feature>
<feature type="domain" description="RanBD1" evidence="25">
    <location>
        <begin position="2638"/>
        <end position="2775"/>
    </location>
</feature>
<dbReference type="Proteomes" id="UP001286313">
    <property type="component" value="Unassembled WGS sequence"/>
</dbReference>
<feature type="region of interest" description="Disordered" evidence="24">
    <location>
        <begin position="1937"/>
        <end position="1968"/>
    </location>
</feature>
<dbReference type="PANTHER" id="PTHR23138:SF87">
    <property type="entry name" value="E3 SUMO-PROTEIN LIGASE RANBP2"/>
    <property type="match status" value="1"/>
</dbReference>
<evidence type="ECO:0000313" key="27">
    <source>
        <dbReference type="EMBL" id="KAK3869966.1"/>
    </source>
</evidence>
<evidence type="ECO:0000256" key="1">
    <source>
        <dbReference type="ARBA" id="ARBA00001947"/>
    </source>
</evidence>
<keyword evidence="12" id="KW-0811">Translocation</keyword>
<sequence length="2973" mass="325171">MLRSKKDVDRHVRDLLSKVKSEEERKVRGYNISRLYFNIKEYESARRYLSEFLSVRPKAVDAHRLLGQIYEGLGNKEKAIQSFKNAYELGDGQKDLVLKICELYTEVQADSRVRQFWAEEGDRVHPHHESVVKLREVIFSSLGSHTRQELEKLYIDEIKANPTVVRLQIKLLQLYKDWATEDKAKINEAYKYGCQVEARKAFSDSLEWYQTLVEVIETYQSTADTKSDEEFYINYLSALERQVYLTLSACSSTALLSQCALTDATALLHKFDQSLNGSNVVLGADSQFSQLMIGQLYFLMAIFLMHSAKKDGLTHSSTSAGALLFHACRFKTKESGRQPRSWTTRDQLWHKLGCHRLSQAAHILHHLAKTETEKAQFLNKVIQQCSNKEAQLSIYQTLYGASLANKKEKSFFLNHESFISATLSYPEEDLIKEWDNVVGTMYCGSLGDMVWLCLQQVSNSIREPQPYYIFTLFEGLQFSSSTINSGAPETLCHLDLLAFLAATVYCHVAAAKELHGPSPASLPIVLASSLTTTEQADWWNAAYTLFTNRAHHKLSKLRRVLQHGLEVIRAHGNHGIGLSLMAHLAQCFTKWAAEAEEDGSTGSEMEALRERAEHYWQCVLTLIQRATRNVSTITPRNLLFPVHNSISMTGEERDKMEEEGKFFLATRLVQAGRQQEAIQALAELKRPEASFQRAMLYKEQAQAVLSDSSGDGSRSQQITLLTQARDTLYLTLDRLRMPGVDRFHPLNTKLSQQLEDVERRLSNLTLDHGVTHREEDTASISDASQSPNVDVTNGEMGVIPQALHMFSTPHREKSATRITRQEARPSPERLDAQLRALSEVQENTLRNMEEQNAALREQIGALRVQNETLRNFCSTMAEDVKENSSLYRSMLEQNKKLSQEAHASLLGEIKLVHSANKDLQTQIQMMAADIADLKIKAADVAELKALTRTMTTDLAEMKTMNSTEKLPEVTEVKTSEEQVPVDLQGTAVVTPGLYGSYMGYYGQQPVPSPLMPTPGLFGNPPFFPPSTLPDQSFSMASSVSQVGAVSSLAQVSSTLMTPSSRITVKEPSGSPIVSASQGGDGSQGGGLNLNWSVAVAPGTPATPKSQAGEICDQPPHAFQITMPPTSATLTPPPRSGSAFPGAFKSPSVQGTQNELKVSPVKSTAGEEENESYLEEEHDPCPDFKPIIPLPEKVEVRTGEEDEEVLFEERAKLFRFVDREWKERGTGIMKVLHNPAQGCARVLMRREQTHKICANHLIAANIELQPMMNNDKVWLWAAQDFADEELRMEKFCCRFKTVEIASSFKDAFMKAKAIAKEKEEKDAAASFAPAAEKSNRNATPGARNSLAEMFRPPTGSWSCEVCLVSNKPESTKCAACDSPNPNASTPQQQTSEPQSQTPFAFFKFSPSSGSSTAPGTSAGFKFINSSSVTVTPINPPTTSTSGFSFKFGLGGQAETSVGSPTSTVQAPAASPNPDVLKDTGKFSLSGFTFTTTPTLKQEKTEEPPPPKPQEDKKKESIFAGFSFGSSTTNTPTSGFSFGTPTLGTKAGDAPGTCSGSIIGSKDGTTTLSFSSLATNSSPSSVFTMKNTKAFEPKSVFKGPGSPIKSPSKDDGDDKVEEYEPQVDFQPVVPMPDLVEVKTGEEEEEVLFCERSKLFRYDKDCREWKDRGIGDIKILKSNVTGKIRILMRREQVLKVCANHFLTPAIKITPMPSSDKAWVWAAQDYADEEMKEEQFAAKFKSQELALSFKTAFEKAQQFLENAAKIETSIKPKTSTPKPKAASVTTSLAAMFKPAVGSWECSTCLVRNASYITTCPACSTNKPKSEASPKPTTSTPEAKGTSSKPTSLAAMFKPATGSWECDSCLVRNSADANTCAACQTNKPGYEPPKGSVSSDNKLSVNFGIKQNEAITLPNTTTSGSGFKFGTVENKVPFTFGIQNNTQPASVSSTQPPFLFGTKPQESKADSSTGSSFSFEQSGTLSCSIQEGATASDSTPAFSFGTSTQQSNKPFKFTWQPVSTAAGSVAEATPNTSTTLTSTTPVPIPASSPGTTTPVKDDKAEFMFGSPGKYEFSFAGVKAKSPRSRDISLCESEDGLVEEDDGDHLYFEPVIPLPDKVDVVTGEENEEILYSHRAKLFRLVDGEWKERGLGDIKLLSHKEMGKVRILMRREQVHKICLNHYLKPDMEFRKKDEKTFYWVALDYAESTPQNETLAVRFKTQEIALDFFKAANEAKIAMGGAPMKLDLASTPKQDNTQTTTTATPAAAMPSPVVSPSASPSGVLSPSSFKICTPTSFSVASTTSSIFSGAMGKSIFGGSPSSGTSTPSLFGGNTTTGSVFGITPKSPASVFGGNAGATPSIFSTGKSICGTTTTTSSSVFGTTPTTPSLIFGATTTTSSIFGSSTTMPSSIFGATTTTPSLIFGRTTSSSIFGGSLATTKPGIDGSASLAFVFGGSTTTSAVPRSTFSFGDKLSSEPETPSKPFAITSVPESSDGVEMIYERKATPEQIERARKLYLPDNFYLYEDAPDCSGCIGCEDNAKKQLVKEQKLCVTTSTTDSPLSIASNTSSSVLIDGDFASKVSSNSNSSTLTFEYLASQATEGAFSKGTATASIFAAKGPVPVFKTTPKKTSEGGPGEEEPDPHDPHFEPVVPLPELVEVKTGEEEMEVIFSQRSKLYRYDGPTKQWKERGIGDFKILYDKEKNKYRLIQRREMVHKLCCNHYLTPQLELKPLQTSETAWCWFAIDYSDNLQGTSEQLALKFKTIEVATAFKTKFEGCQELLRNLQASNSTSTDTSAVVVIPQAHPSQGDKYQDVDDDDEDEDEDDDDDDDTDDDTDDEDDATVIFSERCALLKKEGDKWLKLGQGELGIRYDGDVFGARVSMTADDGSTLAEHLIAIQTTMYREDSSATWSVFNLKPEPAAHTTFKAEFSTPESLDNFCIAFAEGKEYAEKSDLFEDPSVGTGEMDPRELYYGQGVDQHDG</sequence>
<feature type="region of interest" description="Disordered" evidence="24">
    <location>
        <begin position="2948"/>
        <end position="2973"/>
    </location>
</feature>
<feature type="region of interest" description="Disordered" evidence="24">
    <location>
        <begin position="1592"/>
        <end position="1614"/>
    </location>
</feature>
<comment type="caution">
    <text evidence="27">The sequence shown here is derived from an EMBL/GenBank/DDBJ whole genome shotgun (WGS) entry which is preliminary data.</text>
</comment>
<dbReference type="GO" id="GO:0008270">
    <property type="term" value="F:zinc ion binding"/>
    <property type="evidence" value="ECO:0007669"/>
    <property type="project" value="UniProtKB-KW"/>
</dbReference>
<dbReference type="SUPFAM" id="SSF50729">
    <property type="entry name" value="PH domain-like"/>
    <property type="match status" value="5"/>
</dbReference>